<dbReference type="SMART" id="SM00513">
    <property type="entry name" value="SAP"/>
    <property type="match status" value="1"/>
</dbReference>
<dbReference type="GO" id="GO:0005634">
    <property type="term" value="C:nucleus"/>
    <property type="evidence" value="ECO:0007669"/>
    <property type="project" value="TreeGrafter"/>
</dbReference>
<dbReference type="InterPro" id="IPR036361">
    <property type="entry name" value="SAP_dom_sf"/>
</dbReference>
<dbReference type="GO" id="GO:0051145">
    <property type="term" value="P:smooth muscle cell differentiation"/>
    <property type="evidence" value="ECO:0007669"/>
    <property type="project" value="TreeGrafter"/>
</dbReference>
<dbReference type="GeneTree" id="ENSGT00940000180357"/>
<dbReference type="Proteomes" id="UP000472263">
    <property type="component" value="Chromosome 8"/>
</dbReference>
<dbReference type="PROSITE" id="PS50800">
    <property type="entry name" value="SAP"/>
    <property type="match status" value="1"/>
</dbReference>
<dbReference type="InParanoid" id="A0A667YA98"/>
<organism evidence="2 3">
    <name type="scientific">Myripristis murdjan</name>
    <name type="common">pinecone soldierfish</name>
    <dbReference type="NCBI Taxonomy" id="586833"/>
    <lineage>
        <taxon>Eukaryota</taxon>
        <taxon>Metazoa</taxon>
        <taxon>Chordata</taxon>
        <taxon>Craniata</taxon>
        <taxon>Vertebrata</taxon>
        <taxon>Euteleostomi</taxon>
        <taxon>Actinopterygii</taxon>
        <taxon>Neopterygii</taxon>
        <taxon>Teleostei</taxon>
        <taxon>Neoteleostei</taxon>
        <taxon>Acanthomorphata</taxon>
        <taxon>Holocentriformes</taxon>
        <taxon>Holocentridae</taxon>
        <taxon>Myripristis</taxon>
    </lineage>
</organism>
<sequence length="44" mass="5008">MNHVAELKSELKLRGLPVSGTKNDLIERLKTYQELNGGENIRNK</sequence>
<dbReference type="Gene3D" id="1.10.720.30">
    <property type="entry name" value="SAP domain"/>
    <property type="match status" value="1"/>
</dbReference>
<dbReference type="GO" id="GO:0045944">
    <property type="term" value="P:positive regulation of transcription by RNA polymerase II"/>
    <property type="evidence" value="ECO:0007669"/>
    <property type="project" value="TreeGrafter"/>
</dbReference>
<dbReference type="PANTHER" id="PTHR22793">
    <property type="entry name" value="MYOCARDIN-RELATED TRANSCRIPTION FACTOR-RELATED"/>
    <property type="match status" value="1"/>
</dbReference>
<keyword evidence="3" id="KW-1185">Reference proteome</keyword>
<dbReference type="AlphaFoldDB" id="A0A667YA98"/>
<feature type="domain" description="SAP" evidence="1">
    <location>
        <begin position="1"/>
        <end position="33"/>
    </location>
</feature>
<reference evidence="2" key="3">
    <citation type="submission" date="2025-09" db="UniProtKB">
        <authorList>
            <consortium name="Ensembl"/>
        </authorList>
    </citation>
    <scope>IDENTIFICATION</scope>
</reference>
<reference evidence="2" key="2">
    <citation type="submission" date="2025-08" db="UniProtKB">
        <authorList>
            <consortium name="Ensembl"/>
        </authorList>
    </citation>
    <scope>IDENTIFICATION</scope>
</reference>
<proteinExistence type="predicted"/>
<dbReference type="Pfam" id="PF02037">
    <property type="entry name" value="SAP"/>
    <property type="match status" value="1"/>
</dbReference>
<evidence type="ECO:0000313" key="2">
    <source>
        <dbReference type="Ensembl" id="ENSMMDP00005023518.1"/>
    </source>
</evidence>
<dbReference type="InterPro" id="IPR003034">
    <property type="entry name" value="SAP_dom"/>
</dbReference>
<accession>A0A667YA98</accession>
<evidence type="ECO:0000313" key="3">
    <source>
        <dbReference type="Proteomes" id="UP000472263"/>
    </source>
</evidence>
<dbReference type="PANTHER" id="PTHR22793:SF12">
    <property type="entry name" value="MYOCARDIN-RELATED TRANSCRIPTION FACTOR, ISOFORM H"/>
    <property type="match status" value="1"/>
</dbReference>
<protein>
    <recommendedName>
        <fullName evidence="1">SAP domain-containing protein</fullName>
    </recommendedName>
</protein>
<evidence type="ECO:0000259" key="1">
    <source>
        <dbReference type="PROSITE" id="PS50800"/>
    </source>
</evidence>
<dbReference type="InterPro" id="IPR043451">
    <property type="entry name" value="Myocardin-like"/>
</dbReference>
<dbReference type="Ensembl" id="ENSMMDT00005024026.1">
    <property type="protein sequence ID" value="ENSMMDP00005023518.1"/>
    <property type="gene ID" value="ENSMMDG00005011340.1"/>
</dbReference>
<reference evidence="2" key="1">
    <citation type="submission" date="2019-06" db="EMBL/GenBank/DDBJ databases">
        <authorList>
            <consortium name="Wellcome Sanger Institute Data Sharing"/>
        </authorList>
    </citation>
    <scope>NUCLEOTIDE SEQUENCE [LARGE SCALE GENOMIC DNA]</scope>
</reference>
<dbReference type="GO" id="GO:0003713">
    <property type="term" value="F:transcription coactivator activity"/>
    <property type="evidence" value="ECO:0007669"/>
    <property type="project" value="TreeGrafter"/>
</dbReference>
<name>A0A667YA98_9TELE</name>
<dbReference type="SUPFAM" id="SSF68906">
    <property type="entry name" value="SAP domain"/>
    <property type="match status" value="1"/>
</dbReference>